<evidence type="ECO:0000313" key="1">
    <source>
        <dbReference type="EMBL" id="RGE85677.1"/>
    </source>
</evidence>
<keyword evidence="2" id="KW-1185">Reference proteome</keyword>
<dbReference type="RefSeq" id="WP_024733262.1">
    <property type="nucleotide sequence ID" value="NZ_CALBAT010000012.1"/>
</dbReference>
<proteinExistence type="predicted"/>
<accession>A0A3E3JZT5</accession>
<reference evidence="1 2" key="1">
    <citation type="submission" date="2018-08" db="EMBL/GenBank/DDBJ databases">
        <title>A genome reference for cultivated species of the human gut microbiota.</title>
        <authorList>
            <person name="Zou Y."/>
            <person name="Xue W."/>
            <person name="Luo G."/>
        </authorList>
    </citation>
    <scope>NUCLEOTIDE SEQUENCE [LARGE SCALE GENOMIC DNA]</scope>
    <source>
        <strain evidence="1 2">AF37-2AT</strain>
    </source>
</reference>
<gene>
    <name evidence="1" type="ORF">DW016_11840</name>
</gene>
<organism evidence="1 2">
    <name type="scientific">Sellimonas intestinalis</name>
    <dbReference type="NCBI Taxonomy" id="1653434"/>
    <lineage>
        <taxon>Bacteria</taxon>
        <taxon>Bacillati</taxon>
        <taxon>Bacillota</taxon>
        <taxon>Clostridia</taxon>
        <taxon>Lachnospirales</taxon>
        <taxon>Lachnospiraceae</taxon>
        <taxon>Sellimonas</taxon>
    </lineage>
</organism>
<dbReference type="Proteomes" id="UP000261080">
    <property type="component" value="Unassembled WGS sequence"/>
</dbReference>
<dbReference type="EMBL" id="QVLX01000007">
    <property type="protein sequence ID" value="RGE85677.1"/>
    <property type="molecule type" value="Genomic_DNA"/>
</dbReference>
<name>A0A3E3JZT5_9FIRM</name>
<sequence>MEFQDLNKDMVVFSYHVSPNFGMEGDDGGFLLELRGNGNLKFVAYRLFDEIKTMKIFKLDREETKEIFELLKGSEHIWRQIPEKLDNHLNDGPGNINEFIFLNGKKVQAHNIRKTWLPGEALRGGPYYKRFRKVMKYENQVMHIFEGIARVLKKKEIHLTLEHCRIRERYKVKITWIDKTKQQSRI</sequence>
<comment type="caution">
    <text evidence="1">The sequence shown here is derived from an EMBL/GenBank/DDBJ whole genome shotgun (WGS) entry which is preliminary data.</text>
</comment>
<dbReference type="AlphaFoldDB" id="A0A3E3JZT5"/>
<protein>
    <submittedName>
        <fullName evidence="1">Uncharacterized protein</fullName>
    </submittedName>
</protein>
<evidence type="ECO:0000313" key="2">
    <source>
        <dbReference type="Proteomes" id="UP000261080"/>
    </source>
</evidence>